<evidence type="ECO:0000313" key="2">
    <source>
        <dbReference type="Proteomes" id="UP000240739"/>
    </source>
</evidence>
<comment type="caution">
    <text evidence="1">The sequence shown here is derived from an EMBL/GenBank/DDBJ whole genome shotgun (WGS) entry which is preliminary data.</text>
</comment>
<keyword evidence="2" id="KW-1185">Reference proteome</keyword>
<dbReference type="AlphaFoldDB" id="A0A2T4UBL7"/>
<proteinExistence type="predicted"/>
<dbReference type="Proteomes" id="UP000240739">
    <property type="component" value="Unassembled WGS sequence"/>
</dbReference>
<dbReference type="OrthoDB" id="4462506at2"/>
<name>A0A2T4UBL7_9ACTN</name>
<sequence length="165" mass="17736">MKLALATPYADVRAADLVLRLDRAPGPTLGTRRVRVGGLEVELGLLGHSHQVHVRGDGVALCEVLACDPGRPGDLPAVREHDRITHTYRFTAEVLPLGAADGLDLADAVAVDPDGLVGLFPGHVEAFTALRARAVGREAVSWETWHAYPQTDELVHTTTTVTVRR</sequence>
<evidence type="ECO:0000313" key="1">
    <source>
        <dbReference type="EMBL" id="PTL54294.1"/>
    </source>
</evidence>
<dbReference type="EMBL" id="PYYB01000005">
    <property type="protein sequence ID" value="PTL54294.1"/>
    <property type="molecule type" value="Genomic_DNA"/>
</dbReference>
<protein>
    <submittedName>
        <fullName evidence="1">DUF2617 domain-containing protein</fullName>
    </submittedName>
</protein>
<dbReference type="Pfam" id="PF10936">
    <property type="entry name" value="DUF2617"/>
    <property type="match status" value="1"/>
</dbReference>
<accession>A0A2T4UBL7</accession>
<gene>
    <name evidence="1" type="ORF">C7Y72_21350</name>
</gene>
<dbReference type="InterPro" id="IPR024486">
    <property type="entry name" value="DUF2617"/>
</dbReference>
<organism evidence="1 2">
    <name type="scientific">Paraconexibacter algicola</name>
    <dbReference type="NCBI Taxonomy" id="2133960"/>
    <lineage>
        <taxon>Bacteria</taxon>
        <taxon>Bacillati</taxon>
        <taxon>Actinomycetota</taxon>
        <taxon>Thermoleophilia</taxon>
        <taxon>Solirubrobacterales</taxon>
        <taxon>Paraconexibacteraceae</taxon>
        <taxon>Paraconexibacter</taxon>
    </lineage>
</organism>
<reference evidence="1 2" key="1">
    <citation type="submission" date="2018-03" db="EMBL/GenBank/DDBJ databases">
        <title>Aquarubrobacter algicola gen. nov., sp. nov., a novel actinobacterium isolated from shallow eutrophic lake during the end of cyanobacterial harmful algal blooms.</title>
        <authorList>
            <person name="Chun S.J."/>
        </authorList>
    </citation>
    <scope>NUCLEOTIDE SEQUENCE [LARGE SCALE GENOMIC DNA]</scope>
    <source>
        <strain evidence="1 2">Seoho-28</strain>
    </source>
</reference>
<dbReference type="RefSeq" id="WP_107571236.1">
    <property type="nucleotide sequence ID" value="NZ_PYYB01000005.1"/>
</dbReference>